<protein>
    <recommendedName>
        <fullName evidence="4">Indolepyruvate oxidoreductase subunit IorB</fullName>
        <ecNumber evidence="3">1.2.7.8</ecNumber>
    </recommendedName>
    <alternativeName>
        <fullName evidence="6">Indolepyruvate ferredoxin oxidoreductase subunit beta</fullName>
    </alternativeName>
</protein>
<feature type="non-terminal residue" evidence="9">
    <location>
        <position position="1"/>
    </location>
</feature>
<dbReference type="PANTHER" id="PTHR43854:SF1">
    <property type="entry name" value="INDOLEPYRUVATE OXIDOREDUCTASE SUBUNIT IORB"/>
    <property type="match status" value="1"/>
</dbReference>
<dbReference type="SUPFAM" id="SSF53323">
    <property type="entry name" value="Pyruvate-ferredoxin oxidoreductase, PFOR, domain III"/>
    <property type="match status" value="1"/>
</dbReference>
<evidence type="ECO:0000256" key="4">
    <source>
        <dbReference type="ARBA" id="ARBA00017709"/>
    </source>
</evidence>
<organism evidence="9">
    <name type="scientific">marine sediment metagenome</name>
    <dbReference type="NCBI Taxonomy" id="412755"/>
    <lineage>
        <taxon>unclassified sequences</taxon>
        <taxon>metagenomes</taxon>
        <taxon>ecological metagenomes</taxon>
    </lineage>
</organism>
<dbReference type="InterPro" id="IPR002869">
    <property type="entry name" value="Pyrv_flavodox_OxRed_cen"/>
</dbReference>
<dbReference type="AlphaFoldDB" id="X1F5W8"/>
<evidence type="ECO:0000256" key="7">
    <source>
        <dbReference type="ARBA" id="ARBA00048332"/>
    </source>
</evidence>
<evidence type="ECO:0000259" key="8">
    <source>
        <dbReference type="Pfam" id="PF01558"/>
    </source>
</evidence>
<dbReference type="InterPro" id="IPR017719">
    <property type="entry name" value="Indolepyruvate_Fd_OxRdtase_bsu"/>
</dbReference>
<evidence type="ECO:0000256" key="2">
    <source>
        <dbReference type="ARBA" id="ARBA00011238"/>
    </source>
</evidence>
<dbReference type="PANTHER" id="PTHR43854">
    <property type="entry name" value="INDOLEPYRUVATE OXIDOREDUCTASE SUBUNIT IORB"/>
    <property type="match status" value="1"/>
</dbReference>
<evidence type="ECO:0000256" key="5">
    <source>
        <dbReference type="ARBA" id="ARBA00023002"/>
    </source>
</evidence>
<feature type="domain" description="Pyruvate/ketoisovalerate oxidoreductase catalytic" evidence="8">
    <location>
        <begin position="10"/>
        <end position="191"/>
    </location>
</feature>
<dbReference type="NCBIfam" id="TIGR03334">
    <property type="entry name" value="IOR_beta"/>
    <property type="match status" value="1"/>
</dbReference>
<comment type="subunit">
    <text evidence="2">Heterodimer of the IorA and IorB subunits.</text>
</comment>
<comment type="catalytic activity">
    <reaction evidence="7">
        <text>indole-3-pyruvate + 2 oxidized [2Fe-2S]-[ferredoxin] + CoA = (indol-3-yl)acetyl-CoA + 2 reduced [2Fe-2S]-[ferredoxin] + CO2 + H(+)</text>
        <dbReference type="Rhea" id="RHEA:12645"/>
        <dbReference type="Rhea" id="RHEA-COMP:10000"/>
        <dbReference type="Rhea" id="RHEA-COMP:10001"/>
        <dbReference type="ChEBI" id="CHEBI:15378"/>
        <dbReference type="ChEBI" id="CHEBI:16526"/>
        <dbReference type="ChEBI" id="CHEBI:17640"/>
        <dbReference type="ChEBI" id="CHEBI:33737"/>
        <dbReference type="ChEBI" id="CHEBI:33738"/>
        <dbReference type="ChEBI" id="CHEBI:57271"/>
        <dbReference type="ChEBI" id="CHEBI:57287"/>
        <dbReference type="EC" id="1.2.7.8"/>
    </reaction>
</comment>
<evidence type="ECO:0000256" key="1">
    <source>
        <dbReference type="ARBA" id="ARBA00002995"/>
    </source>
</evidence>
<dbReference type="Gene3D" id="3.40.920.10">
    <property type="entry name" value="Pyruvate-ferredoxin oxidoreductase, PFOR, domain III"/>
    <property type="match status" value="1"/>
</dbReference>
<dbReference type="InterPro" id="IPR052198">
    <property type="entry name" value="IorB_Oxidoreductase"/>
</dbReference>
<dbReference type="EC" id="1.2.7.8" evidence="3"/>
<dbReference type="EMBL" id="BARU01011032">
    <property type="protein sequence ID" value="GAH40342.1"/>
    <property type="molecule type" value="Genomic_DNA"/>
</dbReference>
<keyword evidence="5" id="KW-0560">Oxidoreductase</keyword>
<comment type="caution">
    <text evidence="9">The sequence shown here is derived from an EMBL/GenBank/DDBJ whole genome shotgun (WGS) entry which is preliminary data.</text>
</comment>
<proteinExistence type="predicted"/>
<gene>
    <name evidence="9" type="ORF">S03H2_20837</name>
</gene>
<sequence length="198" mass="20544">ELNIIIAGVGGQGVILMSELLGNAAVKDGLNVRGSEVLGMAVRGGSVSSTIRIGNGVFGPLIPTGRCDILVGMEPAEALRNISYLSPSSLVIVNTEAIAPFTVALGESRYPSLEKIIEKLTGASGKVITLNAVQVATGAGSQLAANIVMLGALFGTGRLPVRLETIEGEIQARFAAKLVPINLRAFDLGYQTCQQELN</sequence>
<reference evidence="9" key="1">
    <citation type="journal article" date="2014" name="Front. Microbiol.">
        <title>High frequency of phylogenetically diverse reductive dehalogenase-homologous genes in deep subseafloor sedimentary metagenomes.</title>
        <authorList>
            <person name="Kawai M."/>
            <person name="Futagami T."/>
            <person name="Toyoda A."/>
            <person name="Takaki Y."/>
            <person name="Nishi S."/>
            <person name="Hori S."/>
            <person name="Arai W."/>
            <person name="Tsubouchi T."/>
            <person name="Morono Y."/>
            <person name="Uchiyama I."/>
            <person name="Ito T."/>
            <person name="Fujiyama A."/>
            <person name="Inagaki F."/>
            <person name="Takami H."/>
        </authorList>
    </citation>
    <scope>NUCLEOTIDE SEQUENCE</scope>
    <source>
        <strain evidence="9">Expedition CK06-06</strain>
    </source>
</reference>
<accession>X1F5W8</accession>
<name>X1F5W8_9ZZZZ</name>
<dbReference type="GO" id="GO:0043805">
    <property type="term" value="F:indolepyruvate ferredoxin oxidoreductase activity"/>
    <property type="evidence" value="ECO:0007669"/>
    <property type="project" value="UniProtKB-EC"/>
</dbReference>
<evidence type="ECO:0000256" key="3">
    <source>
        <dbReference type="ARBA" id="ARBA00012812"/>
    </source>
</evidence>
<evidence type="ECO:0000256" key="6">
    <source>
        <dbReference type="ARBA" id="ARBA00033011"/>
    </source>
</evidence>
<dbReference type="Pfam" id="PF01558">
    <property type="entry name" value="POR"/>
    <property type="match status" value="1"/>
</dbReference>
<dbReference type="InterPro" id="IPR019752">
    <property type="entry name" value="Pyrv/ketoisovalerate_OxRed_cat"/>
</dbReference>
<comment type="function">
    <text evidence="1">Catalyzes the ferredoxin-dependent oxidative decarboxylation of arylpyruvates.</text>
</comment>
<evidence type="ECO:0000313" key="9">
    <source>
        <dbReference type="EMBL" id="GAH40342.1"/>
    </source>
</evidence>